<dbReference type="SMART" id="SM00388">
    <property type="entry name" value="HisKA"/>
    <property type="match status" value="1"/>
</dbReference>
<dbReference type="InterPro" id="IPR003660">
    <property type="entry name" value="HAMP_dom"/>
</dbReference>
<dbReference type="CDD" id="cd00075">
    <property type="entry name" value="HATPase"/>
    <property type="match status" value="1"/>
</dbReference>
<dbReference type="EMBL" id="FMJD01000013">
    <property type="protein sequence ID" value="SCM79387.1"/>
    <property type="molecule type" value="Genomic_DNA"/>
</dbReference>
<organism evidence="15">
    <name type="scientific">uncultured Pleomorphomonas sp</name>
    <dbReference type="NCBI Taxonomy" id="442121"/>
    <lineage>
        <taxon>Bacteria</taxon>
        <taxon>Pseudomonadati</taxon>
        <taxon>Pseudomonadota</taxon>
        <taxon>Alphaproteobacteria</taxon>
        <taxon>Hyphomicrobiales</taxon>
        <taxon>Pleomorphomonadaceae</taxon>
        <taxon>Pleomorphomonas</taxon>
        <taxon>environmental samples</taxon>
    </lineage>
</organism>
<evidence type="ECO:0000259" key="13">
    <source>
        <dbReference type="PROSITE" id="PS50109"/>
    </source>
</evidence>
<evidence type="ECO:0000256" key="10">
    <source>
        <dbReference type="ARBA" id="ARBA00023136"/>
    </source>
</evidence>
<evidence type="ECO:0000256" key="2">
    <source>
        <dbReference type="ARBA" id="ARBA00004141"/>
    </source>
</evidence>
<dbReference type="PANTHER" id="PTHR45436:SF15">
    <property type="entry name" value="SENSOR HISTIDINE KINASE CUSS"/>
    <property type="match status" value="1"/>
</dbReference>
<dbReference type="PRINTS" id="PR00344">
    <property type="entry name" value="BCTRLSENSOR"/>
</dbReference>
<dbReference type="InterPro" id="IPR004358">
    <property type="entry name" value="Sig_transdc_His_kin-like_C"/>
</dbReference>
<evidence type="ECO:0000256" key="8">
    <source>
        <dbReference type="ARBA" id="ARBA00022989"/>
    </source>
</evidence>
<dbReference type="InterPro" id="IPR003661">
    <property type="entry name" value="HisK_dim/P_dom"/>
</dbReference>
<keyword evidence="7 15" id="KW-0418">Kinase</keyword>
<keyword evidence="5" id="KW-0808">Transferase</keyword>
<evidence type="ECO:0000313" key="15">
    <source>
        <dbReference type="EMBL" id="SCM79387.1"/>
    </source>
</evidence>
<sequence length="444" mass="48456">MKMSLRRSFILVFSALMTVLAAFAAVFSYYGARHEAWDILDFQLQQIARVVGDGDGLAPLSRAEASDDELIAIRVVFADGRPARMNEPGVRFPAAGSSGFSTFRDGGEEWRLFADTSDPVRTVMAAQRMAERDELAADAAWNSAWPFLLAIPLSWLVTYWLVGLIMQRLEILAASVERRSLDDADPLAVEDAPVEIRGLVLAINNAFERVRRTLEGQRIFLADAAHELRTPVTALALQIDNLKQARRPEEREAAIADLETGIRRAVQVATQMLRLVRSESAERPEAQAEAIDLAEAARDCLGRFVAMADAKGIDLGMEQAALCPVKIDAVELAAILDVLVDNALRYTPEHGRVDLAVSREGSRAVLRVTDNGPGVPAELRDRVFDRFFRLDPSGTEGSGIGLAIARNLVGHYGGAIRLEDNPAGSGLRVVVEWPLADGTVLSFS</sequence>
<evidence type="ECO:0000256" key="6">
    <source>
        <dbReference type="ARBA" id="ARBA00022692"/>
    </source>
</evidence>
<accession>A0A212LPH0</accession>
<name>A0A212LPH0_9HYPH</name>
<dbReference type="EC" id="2.7.13.3" evidence="3"/>
<evidence type="ECO:0000256" key="7">
    <source>
        <dbReference type="ARBA" id="ARBA00022777"/>
    </source>
</evidence>
<keyword evidence="6 11" id="KW-0812">Transmembrane</keyword>
<dbReference type="Pfam" id="PF02518">
    <property type="entry name" value="HATPase_c"/>
    <property type="match status" value="1"/>
</dbReference>
<keyword evidence="9" id="KW-0902">Two-component regulatory system</keyword>
<proteinExistence type="predicted"/>
<dbReference type="GO" id="GO:0005886">
    <property type="term" value="C:plasma membrane"/>
    <property type="evidence" value="ECO:0007669"/>
    <property type="project" value="TreeGrafter"/>
</dbReference>
<dbReference type="SUPFAM" id="SSF47384">
    <property type="entry name" value="Homodimeric domain of signal transducing histidine kinase"/>
    <property type="match status" value="1"/>
</dbReference>
<reference evidence="15" key="1">
    <citation type="submission" date="2016-08" db="EMBL/GenBank/DDBJ databases">
        <authorList>
            <person name="Seilhamer J.J."/>
        </authorList>
    </citation>
    <scope>NUCLEOTIDE SEQUENCE</scope>
    <source>
        <strain evidence="15">86</strain>
    </source>
</reference>
<comment type="catalytic activity">
    <reaction evidence="1">
        <text>ATP + protein L-histidine = ADP + protein N-phospho-L-histidine.</text>
        <dbReference type="EC" id="2.7.13.3"/>
    </reaction>
</comment>
<protein>
    <recommendedName>
        <fullName evidence="3">histidine kinase</fullName>
        <ecNumber evidence="3">2.7.13.3</ecNumber>
    </recommendedName>
</protein>
<evidence type="ECO:0000256" key="12">
    <source>
        <dbReference type="SAM" id="SignalP"/>
    </source>
</evidence>
<dbReference type="CDD" id="cd00082">
    <property type="entry name" value="HisKA"/>
    <property type="match status" value="1"/>
</dbReference>
<dbReference type="AlphaFoldDB" id="A0A212LPH0"/>
<evidence type="ECO:0000256" key="9">
    <source>
        <dbReference type="ARBA" id="ARBA00023012"/>
    </source>
</evidence>
<dbReference type="InterPro" id="IPR036097">
    <property type="entry name" value="HisK_dim/P_sf"/>
</dbReference>
<evidence type="ECO:0000256" key="1">
    <source>
        <dbReference type="ARBA" id="ARBA00000085"/>
    </source>
</evidence>
<comment type="subcellular location">
    <subcellularLocation>
        <location evidence="2">Membrane</location>
        <topology evidence="2">Multi-pass membrane protein</topology>
    </subcellularLocation>
</comment>
<dbReference type="PROSITE" id="PS50885">
    <property type="entry name" value="HAMP"/>
    <property type="match status" value="1"/>
</dbReference>
<feature type="domain" description="HAMP" evidence="14">
    <location>
        <begin position="163"/>
        <end position="215"/>
    </location>
</feature>
<dbReference type="InterPro" id="IPR050428">
    <property type="entry name" value="TCS_sensor_his_kinase"/>
</dbReference>
<dbReference type="PROSITE" id="PS50109">
    <property type="entry name" value="HIS_KIN"/>
    <property type="match status" value="1"/>
</dbReference>
<feature type="signal peptide" evidence="12">
    <location>
        <begin position="1"/>
        <end position="24"/>
    </location>
</feature>
<evidence type="ECO:0000256" key="3">
    <source>
        <dbReference type="ARBA" id="ARBA00012438"/>
    </source>
</evidence>
<keyword evidence="12" id="KW-0732">Signal</keyword>
<dbReference type="SUPFAM" id="SSF55874">
    <property type="entry name" value="ATPase domain of HSP90 chaperone/DNA topoisomerase II/histidine kinase"/>
    <property type="match status" value="1"/>
</dbReference>
<feature type="domain" description="Histidine kinase" evidence="13">
    <location>
        <begin position="223"/>
        <end position="437"/>
    </location>
</feature>
<keyword evidence="4" id="KW-0597">Phosphoprotein</keyword>
<dbReference type="PANTHER" id="PTHR45436">
    <property type="entry name" value="SENSOR HISTIDINE KINASE YKOH"/>
    <property type="match status" value="1"/>
</dbReference>
<dbReference type="GO" id="GO:0000155">
    <property type="term" value="F:phosphorelay sensor kinase activity"/>
    <property type="evidence" value="ECO:0007669"/>
    <property type="project" value="InterPro"/>
</dbReference>
<dbReference type="Gene3D" id="3.30.565.10">
    <property type="entry name" value="Histidine kinase-like ATPase, C-terminal domain"/>
    <property type="match status" value="1"/>
</dbReference>
<keyword evidence="8 11" id="KW-1133">Transmembrane helix</keyword>
<gene>
    <name evidence="15" type="ORF">KL86PLE_90377</name>
</gene>
<keyword evidence="10 11" id="KW-0472">Membrane</keyword>
<feature type="chain" id="PRO_5012329555" description="histidine kinase" evidence="12">
    <location>
        <begin position="25"/>
        <end position="444"/>
    </location>
</feature>
<dbReference type="InterPro" id="IPR005467">
    <property type="entry name" value="His_kinase_dom"/>
</dbReference>
<dbReference type="Pfam" id="PF00512">
    <property type="entry name" value="HisKA"/>
    <property type="match status" value="1"/>
</dbReference>
<dbReference type="InterPro" id="IPR036890">
    <property type="entry name" value="HATPase_C_sf"/>
</dbReference>
<dbReference type="InterPro" id="IPR003594">
    <property type="entry name" value="HATPase_dom"/>
</dbReference>
<feature type="transmembrane region" description="Helical" evidence="11">
    <location>
        <begin position="144"/>
        <end position="162"/>
    </location>
</feature>
<dbReference type="Gene3D" id="1.10.287.130">
    <property type="match status" value="1"/>
</dbReference>
<evidence type="ECO:0000256" key="11">
    <source>
        <dbReference type="SAM" id="Phobius"/>
    </source>
</evidence>
<evidence type="ECO:0000256" key="5">
    <source>
        <dbReference type="ARBA" id="ARBA00022679"/>
    </source>
</evidence>
<dbReference type="SMART" id="SM00387">
    <property type="entry name" value="HATPase_c"/>
    <property type="match status" value="1"/>
</dbReference>
<evidence type="ECO:0000256" key="4">
    <source>
        <dbReference type="ARBA" id="ARBA00022553"/>
    </source>
</evidence>
<evidence type="ECO:0000259" key="14">
    <source>
        <dbReference type="PROSITE" id="PS50885"/>
    </source>
</evidence>